<dbReference type="CDD" id="cd09917">
    <property type="entry name" value="F-box_SF"/>
    <property type="match status" value="1"/>
</dbReference>
<evidence type="ECO:0000313" key="2">
    <source>
        <dbReference type="Proteomes" id="UP001321479"/>
    </source>
</evidence>
<dbReference type="RefSeq" id="YP_010842156.1">
    <property type="nucleotide sequence ID" value="NC_079139.1"/>
</dbReference>
<sequence>MSLYNCNSEIIEYIHTYLSAQDILMSSSACKKFRRLLVNIFNVVVRKEVQHNYIFLMKNLSKVCVYYKSDIIIYLLSDNSKISINVNRKIITQIPAFQNVVDFMEIVVPDRYICYDIIKKLHGFETNIMNYPKWHHCLLSFICRNYLGIEDHSYELYELYDLIIPESDRQQSLDLLLTVVNMIGINSTTKELILRNLPCGYDPDSLPLL</sequence>
<name>A0ABM7NTN7_9VIRU</name>
<dbReference type="SUPFAM" id="SSF81383">
    <property type="entry name" value="F-box domain"/>
    <property type="match status" value="1"/>
</dbReference>
<dbReference type="InterPro" id="IPR036047">
    <property type="entry name" value="F-box-like_dom_sf"/>
</dbReference>
<organism evidence="1 2">
    <name type="scientific">Cotonvirus japonicus</name>
    <dbReference type="NCBI Taxonomy" id="2811091"/>
    <lineage>
        <taxon>Viruses</taxon>
        <taxon>Varidnaviria</taxon>
        <taxon>Bamfordvirae</taxon>
        <taxon>Nucleocytoviricota</taxon>
        <taxon>Megaviricetes</taxon>
        <taxon>Imitervirales</taxon>
        <taxon>Mimiviridae</taxon>
        <taxon>Megamimivirinae</taxon>
        <taxon>Cotonvirus</taxon>
        <taxon>Cotonvirus japonicum</taxon>
    </lineage>
</organism>
<keyword evidence="2" id="KW-1185">Reference proteome</keyword>
<evidence type="ECO:0000313" key="1">
    <source>
        <dbReference type="EMBL" id="BCS83548.1"/>
    </source>
</evidence>
<protein>
    <submittedName>
        <fullName evidence="1">BTB/POZ domain-containing protein</fullName>
    </submittedName>
</protein>
<dbReference type="GeneID" id="80558753"/>
<dbReference type="EMBL" id="AP024483">
    <property type="protein sequence ID" value="BCS83548.1"/>
    <property type="molecule type" value="Genomic_DNA"/>
</dbReference>
<proteinExistence type="predicted"/>
<reference evidence="1 2" key="1">
    <citation type="submission" date="2021-02" db="EMBL/GenBank/DDBJ databases">
        <title>Cotonvirus japonicus, which uses Golgi apparatus of host cells for its virion factory, phylogenetically links tailed tupanvirus and icosahedral mimivirus.</title>
        <authorList>
            <person name="Takahashi H."/>
            <person name="Fukaya S."/>
            <person name="Song C."/>
            <person name="Murata K."/>
            <person name="Takemura M."/>
        </authorList>
    </citation>
    <scope>NUCLEOTIDE SEQUENCE [LARGE SCALE GENOMIC DNA]</scope>
</reference>
<accession>A0ABM7NTN7</accession>
<dbReference type="Proteomes" id="UP001321479">
    <property type="component" value="Segment"/>
</dbReference>